<reference evidence="4 5" key="1">
    <citation type="submission" date="2023-09" db="EMBL/GenBank/DDBJ databases">
        <title>Pangenome analysis of Batrachochytrium dendrobatidis and related Chytrids.</title>
        <authorList>
            <person name="Yacoub M.N."/>
            <person name="Stajich J.E."/>
            <person name="James T.Y."/>
        </authorList>
    </citation>
    <scope>NUCLEOTIDE SEQUENCE [LARGE SCALE GENOMIC DNA]</scope>
    <source>
        <strain evidence="4 5">JEL0888</strain>
    </source>
</reference>
<keyword evidence="2" id="KW-0472">Membrane</keyword>
<name>A0ABR4N2Y0_9FUNG</name>
<feature type="transmembrane region" description="Helical" evidence="2">
    <location>
        <begin position="320"/>
        <end position="343"/>
    </location>
</feature>
<evidence type="ECO:0000256" key="2">
    <source>
        <dbReference type="SAM" id="Phobius"/>
    </source>
</evidence>
<dbReference type="Pfam" id="PF10104">
    <property type="entry name" value="Brr6_like_C_C"/>
    <property type="match status" value="1"/>
</dbReference>
<comment type="caution">
    <text evidence="4">The sequence shown here is derived from an EMBL/GenBank/DDBJ whole genome shotgun (WGS) entry which is preliminary data.</text>
</comment>
<feature type="domain" description="Brl1/Brr6" evidence="3">
    <location>
        <begin position="318"/>
        <end position="451"/>
    </location>
</feature>
<dbReference type="InterPro" id="IPR018767">
    <property type="entry name" value="Brl1/Brr6_dom"/>
</dbReference>
<dbReference type="EMBL" id="JADGIZ020000040">
    <property type="protein sequence ID" value="KAL2913867.1"/>
    <property type="molecule type" value="Genomic_DNA"/>
</dbReference>
<dbReference type="InterPro" id="IPR040202">
    <property type="entry name" value="Brl1/Brr6"/>
</dbReference>
<feature type="region of interest" description="Disordered" evidence="1">
    <location>
        <begin position="176"/>
        <end position="211"/>
    </location>
</feature>
<keyword evidence="5" id="KW-1185">Reference proteome</keyword>
<accession>A0ABR4N2Y0</accession>
<feature type="transmembrane region" description="Helical" evidence="2">
    <location>
        <begin position="429"/>
        <end position="450"/>
    </location>
</feature>
<evidence type="ECO:0000313" key="5">
    <source>
        <dbReference type="Proteomes" id="UP001527925"/>
    </source>
</evidence>
<feature type="region of interest" description="Disordered" evidence="1">
    <location>
        <begin position="492"/>
        <end position="512"/>
    </location>
</feature>
<dbReference type="SMART" id="SM01042">
    <property type="entry name" value="Brr6_like_C_C"/>
    <property type="match status" value="1"/>
</dbReference>
<evidence type="ECO:0000259" key="3">
    <source>
        <dbReference type="SMART" id="SM01042"/>
    </source>
</evidence>
<protein>
    <recommendedName>
        <fullName evidence="3">Brl1/Brr6 domain-containing protein</fullName>
    </recommendedName>
</protein>
<dbReference type="PANTHER" id="PTHR28136:SF1">
    <property type="entry name" value="NUCLEUS EXPORT PROTEIN BRL1"/>
    <property type="match status" value="1"/>
</dbReference>
<evidence type="ECO:0000313" key="4">
    <source>
        <dbReference type="EMBL" id="KAL2913867.1"/>
    </source>
</evidence>
<gene>
    <name evidence="4" type="ORF">HK105_206601</name>
</gene>
<keyword evidence="2" id="KW-1133">Transmembrane helix</keyword>
<dbReference type="PANTHER" id="PTHR28136">
    <property type="entry name" value="NUCLEUS EXPORT PROTEIN BRR6"/>
    <property type="match status" value="1"/>
</dbReference>
<organism evidence="4 5">
    <name type="scientific">Polyrhizophydium stewartii</name>
    <dbReference type="NCBI Taxonomy" id="2732419"/>
    <lineage>
        <taxon>Eukaryota</taxon>
        <taxon>Fungi</taxon>
        <taxon>Fungi incertae sedis</taxon>
        <taxon>Chytridiomycota</taxon>
        <taxon>Chytridiomycota incertae sedis</taxon>
        <taxon>Chytridiomycetes</taxon>
        <taxon>Rhizophydiales</taxon>
        <taxon>Rhizophydiales incertae sedis</taxon>
        <taxon>Polyrhizophydium</taxon>
    </lineage>
</organism>
<evidence type="ECO:0000256" key="1">
    <source>
        <dbReference type="SAM" id="MobiDB-lite"/>
    </source>
</evidence>
<proteinExistence type="predicted"/>
<sequence>MDFEMHGNLAPAEGRTWLLALSRLAGMSGPPAAAAAAHDKPDAKPQLPPAESVFASPAAAPAAAAAAQRYAAPVHGASQTFYPRGQHQQHPYQQQHVDSGLFSEEAPKPFGHTRAGDLFTTIPGSPDPPTAGVYRFNSKAALAVGRTGSGVGVGLRGSALVAESPSELSFPASVRADAARGAETPGPSTPSPIGRVRPSSAASSADGVAGAAGSGAAETLRSRLAGLVGGLAAGAGDDSERKLRSRKRKKTDALVALGGVQGHGVSDGDEASGDDDDVLIEESTRWRPSLFRPSAGRTGAAGAPGSTGISHLHLPYLITGYIQVFFTAFIVAIVSYIVIQFIASVRHDLKMKADEFSQEISNQIAECTKSYFENRCTPGQRVPAVEKLCVEWETCMSRDPKEIGRLKVGAETLAEILNKLIDPLSYKTMIFGSLTLFGTLMLTSSALGFLRRRGAHSEPAAVHHHHHPPAAPSVAMPDALGLRGGADGMVGAYAPGGSGPRIRSRRSQQFMN</sequence>
<feature type="region of interest" description="Disordered" evidence="1">
    <location>
        <begin position="29"/>
        <end position="50"/>
    </location>
</feature>
<feature type="compositionally biased region" description="Low complexity" evidence="1">
    <location>
        <begin position="199"/>
        <end position="211"/>
    </location>
</feature>
<keyword evidence="2" id="KW-0812">Transmembrane</keyword>
<dbReference type="Proteomes" id="UP001527925">
    <property type="component" value="Unassembled WGS sequence"/>
</dbReference>